<dbReference type="EMBL" id="JAFCIX010000065">
    <property type="protein sequence ID" value="KAH6599431.1"/>
    <property type="molecule type" value="Genomic_DNA"/>
</dbReference>
<dbReference type="InterPro" id="IPR045136">
    <property type="entry name" value="Iah1-like"/>
</dbReference>
<proteinExistence type="predicted"/>
<dbReference type="Gene3D" id="3.40.50.1110">
    <property type="entry name" value="SGNH hydrolase"/>
    <property type="match status" value="1"/>
</dbReference>
<evidence type="ECO:0000313" key="3">
    <source>
        <dbReference type="Proteomes" id="UP001648503"/>
    </source>
</evidence>
<feature type="domain" description="SGNH hydrolase-type esterase" evidence="1">
    <location>
        <begin position="16"/>
        <end position="247"/>
    </location>
</feature>
<dbReference type="InterPro" id="IPR036514">
    <property type="entry name" value="SGNH_hydro_sf"/>
</dbReference>
<comment type="caution">
    <text evidence="2">The sequence shown here is derived from an EMBL/GenBank/DDBJ whole genome shotgun (WGS) entry which is preliminary data.</text>
</comment>
<gene>
    <name evidence="2" type="ORF">BASA50_003027</name>
</gene>
<keyword evidence="3" id="KW-1185">Reference proteome</keyword>
<name>A0ABQ8FJN6_9FUNG</name>
<evidence type="ECO:0000259" key="1">
    <source>
        <dbReference type="Pfam" id="PF13472"/>
    </source>
</evidence>
<protein>
    <recommendedName>
        <fullName evidence="1">SGNH hydrolase-type esterase domain-containing protein</fullName>
    </recommendedName>
</protein>
<reference evidence="2 3" key="1">
    <citation type="submission" date="2021-02" db="EMBL/GenBank/DDBJ databases">
        <title>Variation within the Batrachochytrium salamandrivorans European outbreak.</title>
        <authorList>
            <person name="Kelly M."/>
            <person name="Pasmans F."/>
            <person name="Shea T.P."/>
            <person name="Munoz J.F."/>
            <person name="Carranza S."/>
            <person name="Cuomo C.A."/>
            <person name="Martel A."/>
        </authorList>
    </citation>
    <scope>NUCLEOTIDE SEQUENCE [LARGE SCALE GENOMIC DNA]</scope>
    <source>
        <strain evidence="2 3">AMFP18/2</strain>
    </source>
</reference>
<dbReference type="Proteomes" id="UP001648503">
    <property type="component" value="Unassembled WGS sequence"/>
</dbReference>
<sequence length="292" mass="32529">MMQQQQHVLQMDKILLFGDSLTQRSFQPDRLGWGGQLANLFVRKLDVVNRGFSGYNSTWCKEILPAILAAEIGLQPLQPPQQEQKLQLNPKIQLVTILLGSNDAGLPHLCPHQHVPVATYAANLDAMVRCIHSTSPLTRIVLITPPPVHERKWQLDRSSKGLFLDRTLAHVRLYRDACIGVAQAHPHVALLDLWAVFLGTDTTSNANVDPEATEQAEPDRLQSHASSIPDSILEPLFDDGLHFDQAGNSQLFSALVKAVLAKWPELDPYPMTPLLPYHDQIDSACPNLFRSI</sequence>
<evidence type="ECO:0000313" key="2">
    <source>
        <dbReference type="EMBL" id="KAH6599431.1"/>
    </source>
</evidence>
<dbReference type="SUPFAM" id="SSF52266">
    <property type="entry name" value="SGNH hydrolase"/>
    <property type="match status" value="1"/>
</dbReference>
<dbReference type="CDD" id="cd01838">
    <property type="entry name" value="Isoamyl_acetate_hydrolase_like"/>
    <property type="match status" value="1"/>
</dbReference>
<dbReference type="InterPro" id="IPR013830">
    <property type="entry name" value="SGNH_hydro"/>
</dbReference>
<dbReference type="PANTHER" id="PTHR14209:SF19">
    <property type="entry name" value="ISOAMYL ACETATE-HYDROLYZING ESTERASE 1 HOMOLOG"/>
    <property type="match status" value="1"/>
</dbReference>
<dbReference type="Pfam" id="PF13472">
    <property type="entry name" value="Lipase_GDSL_2"/>
    <property type="match status" value="1"/>
</dbReference>
<organism evidence="2 3">
    <name type="scientific">Batrachochytrium salamandrivorans</name>
    <dbReference type="NCBI Taxonomy" id="1357716"/>
    <lineage>
        <taxon>Eukaryota</taxon>
        <taxon>Fungi</taxon>
        <taxon>Fungi incertae sedis</taxon>
        <taxon>Chytridiomycota</taxon>
        <taxon>Chytridiomycota incertae sedis</taxon>
        <taxon>Chytridiomycetes</taxon>
        <taxon>Rhizophydiales</taxon>
        <taxon>Rhizophydiales incertae sedis</taxon>
        <taxon>Batrachochytrium</taxon>
    </lineage>
</organism>
<accession>A0ABQ8FJN6</accession>
<dbReference type="PANTHER" id="PTHR14209">
    <property type="entry name" value="ISOAMYL ACETATE-HYDROLYZING ESTERASE 1"/>
    <property type="match status" value="1"/>
</dbReference>